<dbReference type="InterPro" id="IPR052345">
    <property type="entry name" value="Rad_response_metalloprotease"/>
</dbReference>
<comment type="caution">
    <text evidence="2">The sequence shown here is derived from an EMBL/GenBank/DDBJ whole genome shotgun (WGS) entry which is preliminary data.</text>
</comment>
<dbReference type="RefSeq" id="WP_085669429.1">
    <property type="nucleotide sequence ID" value="NZ_JACKRU010000752.1"/>
</dbReference>
<accession>A0A1X2F6Y1</accession>
<dbReference type="InterPro" id="IPR010359">
    <property type="entry name" value="IrrE_HExxH"/>
</dbReference>
<proteinExistence type="predicted"/>
<dbReference type="EMBL" id="LQPW01000019">
    <property type="protein sequence ID" value="ORX14164.1"/>
    <property type="molecule type" value="Genomic_DNA"/>
</dbReference>
<evidence type="ECO:0000313" key="3">
    <source>
        <dbReference type="Proteomes" id="UP000193317"/>
    </source>
</evidence>
<sequence>MNEISRVAQGMLEEAGVTEPAVPVEDLARMAGAVVSYQPFDSVDISGLLYRSANAAPVIGVNSANAKVRQRFTIAHELGHMQFHKGHSLILERQMHVNFRDTTSATTTSQEEAEANQFAAELLMPRDFLERALKSLLAGRPLADAAIVSKLANRFEVSRQAMEYRLASLGLLTPS</sequence>
<keyword evidence="3" id="KW-1185">Reference proteome</keyword>
<reference evidence="2 3" key="1">
    <citation type="submission" date="2016-01" db="EMBL/GenBank/DDBJ databases">
        <title>The new phylogeny of the genus Mycobacterium.</title>
        <authorList>
            <person name="Tarcisio F."/>
            <person name="Conor M."/>
            <person name="Antonella G."/>
            <person name="Elisabetta G."/>
            <person name="Giulia F.S."/>
            <person name="Sara T."/>
            <person name="Anna F."/>
            <person name="Clotilde B."/>
            <person name="Roberto B."/>
            <person name="Veronica D.S."/>
            <person name="Fabio R."/>
            <person name="Monica P."/>
            <person name="Olivier J."/>
            <person name="Enrico T."/>
            <person name="Nicola S."/>
        </authorList>
    </citation>
    <scope>NUCLEOTIDE SEQUENCE [LARGE SCALE GENOMIC DNA]</scope>
    <source>
        <strain evidence="2 3">DSM 44166</strain>
    </source>
</reference>
<gene>
    <name evidence="2" type="ORF">AWC27_19695</name>
</gene>
<evidence type="ECO:0000313" key="2">
    <source>
        <dbReference type="EMBL" id="ORX14164.1"/>
    </source>
</evidence>
<organism evidence="2 3">
    <name type="scientific">Mycobacterium szulgai</name>
    <dbReference type="NCBI Taxonomy" id="1787"/>
    <lineage>
        <taxon>Bacteria</taxon>
        <taxon>Bacillati</taxon>
        <taxon>Actinomycetota</taxon>
        <taxon>Actinomycetes</taxon>
        <taxon>Mycobacteriales</taxon>
        <taxon>Mycobacteriaceae</taxon>
        <taxon>Mycobacterium</taxon>
    </lineage>
</organism>
<dbReference type="PANTHER" id="PTHR43236">
    <property type="entry name" value="ANTITOXIN HIGA1"/>
    <property type="match status" value="1"/>
</dbReference>
<dbReference type="Proteomes" id="UP000193317">
    <property type="component" value="Unassembled WGS sequence"/>
</dbReference>
<feature type="domain" description="IrrE N-terminal-like" evidence="1">
    <location>
        <begin position="31"/>
        <end position="166"/>
    </location>
</feature>
<protein>
    <recommendedName>
        <fullName evidence="1">IrrE N-terminal-like domain-containing protein</fullName>
    </recommendedName>
</protein>
<dbReference type="Pfam" id="PF06114">
    <property type="entry name" value="Peptidase_M78"/>
    <property type="match status" value="1"/>
</dbReference>
<dbReference type="PANTHER" id="PTHR43236:SF2">
    <property type="entry name" value="BLL0069 PROTEIN"/>
    <property type="match status" value="1"/>
</dbReference>
<dbReference type="OrthoDB" id="572608at2"/>
<evidence type="ECO:0000259" key="1">
    <source>
        <dbReference type="Pfam" id="PF06114"/>
    </source>
</evidence>
<dbReference type="Gene3D" id="1.10.10.2910">
    <property type="match status" value="1"/>
</dbReference>
<name>A0A1X2F6Y1_MYCSZ</name>
<dbReference type="AlphaFoldDB" id="A0A1X2F6Y1"/>